<evidence type="ECO:0000256" key="3">
    <source>
        <dbReference type="ARBA" id="ARBA00022448"/>
    </source>
</evidence>
<protein>
    <submittedName>
        <fullName evidence="9">ABC transporter ATP-binding protein</fullName>
    </submittedName>
</protein>
<dbReference type="GO" id="GO:0005886">
    <property type="term" value="C:plasma membrane"/>
    <property type="evidence" value="ECO:0007669"/>
    <property type="project" value="UniProtKB-SubCell"/>
</dbReference>
<keyword evidence="4" id="KW-1003">Cell membrane</keyword>
<evidence type="ECO:0000256" key="5">
    <source>
        <dbReference type="ARBA" id="ARBA00022741"/>
    </source>
</evidence>
<keyword evidence="3" id="KW-0813">Transport</keyword>
<dbReference type="OrthoDB" id="9805488at2"/>
<keyword evidence="7" id="KW-0472">Membrane</keyword>
<dbReference type="NCBIfam" id="NF007739">
    <property type="entry name" value="PRK10419.1"/>
    <property type="match status" value="2"/>
</dbReference>
<keyword evidence="10" id="KW-1185">Reference proteome</keyword>
<dbReference type="EMBL" id="VHLG01000023">
    <property type="protein sequence ID" value="TPW26754.1"/>
    <property type="molecule type" value="Genomic_DNA"/>
</dbReference>
<dbReference type="InterPro" id="IPR050388">
    <property type="entry name" value="ABC_Ni/Peptide_Import"/>
</dbReference>
<comment type="similarity">
    <text evidence="2">Belongs to the ABC transporter superfamily.</text>
</comment>
<dbReference type="Gene3D" id="3.40.50.300">
    <property type="entry name" value="P-loop containing nucleotide triphosphate hydrolases"/>
    <property type="match status" value="2"/>
</dbReference>
<dbReference type="CDD" id="cd03257">
    <property type="entry name" value="ABC_NikE_OppD_transporters"/>
    <property type="match status" value="2"/>
</dbReference>
<dbReference type="GO" id="GO:0015833">
    <property type="term" value="P:peptide transport"/>
    <property type="evidence" value="ECO:0007669"/>
    <property type="project" value="InterPro"/>
</dbReference>
<dbReference type="InterPro" id="IPR013563">
    <property type="entry name" value="Oligopep_ABC_C"/>
</dbReference>
<dbReference type="NCBIfam" id="NF008453">
    <property type="entry name" value="PRK11308.1"/>
    <property type="match status" value="2"/>
</dbReference>
<dbReference type="Pfam" id="PF00005">
    <property type="entry name" value="ABC_tran"/>
    <property type="match status" value="2"/>
</dbReference>
<evidence type="ECO:0000256" key="6">
    <source>
        <dbReference type="ARBA" id="ARBA00022840"/>
    </source>
</evidence>
<feature type="domain" description="ABC transporter" evidence="8">
    <location>
        <begin position="9"/>
        <end position="259"/>
    </location>
</feature>
<evidence type="ECO:0000256" key="1">
    <source>
        <dbReference type="ARBA" id="ARBA00004417"/>
    </source>
</evidence>
<dbReference type="PANTHER" id="PTHR43297:SF2">
    <property type="entry name" value="DIPEPTIDE TRANSPORT ATP-BINDING PROTEIN DPPD"/>
    <property type="match status" value="1"/>
</dbReference>
<gene>
    <name evidence="9" type="ORF">FJU08_21535</name>
</gene>
<proteinExistence type="inferred from homology"/>
<reference evidence="9 10" key="1">
    <citation type="submission" date="2019-06" db="EMBL/GenBank/DDBJ databases">
        <authorList>
            <person name="Li M."/>
        </authorList>
    </citation>
    <scope>NUCLEOTIDE SEQUENCE [LARGE SCALE GENOMIC DNA]</scope>
    <source>
        <strain evidence="9 10">BGMRC2036</strain>
    </source>
</reference>
<dbReference type="PANTHER" id="PTHR43297">
    <property type="entry name" value="OLIGOPEPTIDE TRANSPORT ATP-BINDING PROTEIN APPD"/>
    <property type="match status" value="1"/>
</dbReference>
<dbReference type="Proteomes" id="UP000318801">
    <property type="component" value="Unassembled WGS sequence"/>
</dbReference>
<dbReference type="PROSITE" id="PS00211">
    <property type="entry name" value="ABC_TRANSPORTER_1"/>
    <property type="match status" value="2"/>
</dbReference>
<comment type="subcellular location">
    <subcellularLocation>
        <location evidence="1">Cell inner membrane</location>
        <topology evidence="1">Peripheral membrane protein</topology>
    </subcellularLocation>
</comment>
<name>A0A506U193_9HYPH</name>
<evidence type="ECO:0000313" key="10">
    <source>
        <dbReference type="Proteomes" id="UP000318801"/>
    </source>
</evidence>
<evidence type="ECO:0000313" key="9">
    <source>
        <dbReference type="EMBL" id="TPW26754.1"/>
    </source>
</evidence>
<dbReference type="Pfam" id="PF08352">
    <property type="entry name" value="oligo_HPY"/>
    <property type="match status" value="2"/>
</dbReference>
<keyword evidence="6 9" id="KW-0067">ATP-binding</keyword>
<dbReference type="InterPro" id="IPR027417">
    <property type="entry name" value="P-loop_NTPase"/>
</dbReference>
<evidence type="ECO:0000256" key="2">
    <source>
        <dbReference type="ARBA" id="ARBA00005417"/>
    </source>
</evidence>
<organism evidence="9 10">
    <name type="scientific">Martelella alba</name>
    <dbReference type="NCBI Taxonomy" id="2590451"/>
    <lineage>
        <taxon>Bacteria</taxon>
        <taxon>Pseudomonadati</taxon>
        <taxon>Pseudomonadota</taxon>
        <taxon>Alphaproteobacteria</taxon>
        <taxon>Hyphomicrobiales</taxon>
        <taxon>Aurantimonadaceae</taxon>
        <taxon>Martelella</taxon>
    </lineage>
</organism>
<dbReference type="GO" id="GO:0005524">
    <property type="term" value="F:ATP binding"/>
    <property type="evidence" value="ECO:0007669"/>
    <property type="project" value="UniProtKB-KW"/>
</dbReference>
<comment type="caution">
    <text evidence="9">The sequence shown here is derived from an EMBL/GenBank/DDBJ whole genome shotgun (WGS) entry which is preliminary data.</text>
</comment>
<dbReference type="GO" id="GO:0055085">
    <property type="term" value="P:transmembrane transport"/>
    <property type="evidence" value="ECO:0007669"/>
    <property type="project" value="UniProtKB-ARBA"/>
</dbReference>
<dbReference type="FunFam" id="3.40.50.300:FF:000016">
    <property type="entry name" value="Oligopeptide ABC transporter ATP-binding component"/>
    <property type="match status" value="1"/>
</dbReference>
<dbReference type="SUPFAM" id="SSF52540">
    <property type="entry name" value="P-loop containing nucleoside triphosphate hydrolases"/>
    <property type="match status" value="2"/>
</dbReference>
<dbReference type="GO" id="GO:0016887">
    <property type="term" value="F:ATP hydrolysis activity"/>
    <property type="evidence" value="ECO:0007669"/>
    <property type="project" value="InterPro"/>
</dbReference>
<evidence type="ECO:0000256" key="4">
    <source>
        <dbReference type="ARBA" id="ARBA00022475"/>
    </source>
</evidence>
<dbReference type="PROSITE" id="PS50893">
    <property type="entry name" value="ABC_TRANSPORTER_2"/>
    <property type="match status" value="2"/>
</dbReference>
<keyword evidence="5" id="KW-0547">Nucleotide-binding</keyword>
<dbReference type="RefSeq" id="WP_141151115.1">
    <property type="nucleotide sequence ID" value="NZ_VHLG01000023.1"/>
</dbReference>
<dbReference type="SMART" id="SM00382">
    <property type="entry name" value="AAA"/>
    <property type="match status" value="2"/>
</dbReference>
<dbReference type="InterPro" id="IPR003593">
    <property type="entry name" value="AAA+_ATPase"/>
</dbReference>
<dbReference type="InterPro" id="IPR017871">
    <property type="entry name" value="ABC_transporter-like_CS"/>
</dbReference>
<feature type="domain" description="ABC transporter" evidence="8">
    <location>
        <begin position="279"/>
        <end position="526"/>
    </location>
</feature>
<accession>A0A506U193</accession>
<sequence length="554" mass="60080">MQKPALSLLEISGLTVSLPPGADRSLAVSGLNLSVDGGECVCLVGESGSGKSITAQAVLDMLPEGLCQTEGDIRFEGKDLPKGNVAAMQKLRGRRIGMIFQEAGASLDPVVTVGHQIEELLLVHGVSGAAERRKRALEIIEAVQLPDPPRIHRYYPHQLSGGQAQRIVIAMALALKPALLIADEPTTALDVTTQAEILRLIRSLQHEFNAGLLFITHDLSVVADIADQVMVMRRGEVVEQGTRAEIFSNPRHPYTIQLLESLPKRDEDHTTDPKAPVVLEASNLSITYHQRNGLWATQPVHAVRDVSITLRRGQTHGLVGQSGSGKSSFIRGVLQLETLDSGSVIIDGTDITGFVTGMPRAMRKKIQLVQQDPHTALNPRSRIGLSIAEGALIHGAGRKAAEEKARAMLDLVGLPQQAYDRFPHEFSGGQRQRICIARALAVEPEILVADEAIAALDVSIQAQILKLFADLQRRLGFAMLFVTHDLRVASAICDEVTVMYKGEAVEQGAAIQVFAQPQHDYTRMLLDCVPDKNGVARAALKRRTARLDAEETAQ</sequence>
<dbReference type="InterPro" id="IPR003439">
    <property type="entry name" value="ABC_transporter-like_ATP-bd"/>
</dbReference>
<dbReference type="AlphaFoldDB" id="A0A506U193"/>
<evidence type="ECO:0000259" key="8">
    <source>
        <dbReference type="PROSITE" id="PS50893"/>
    </source>
</evidence>
<evidence type="ECO:0000256" key="7">
    <source>
        <dbReference type="ARBA" id="ARBA00023136"/>
    </source>
</evidence>